<proteinExistence type="predicted"/>
<protein>
    <submittedName>
        <fullName evidence="7">Iron complex transport system ATP-binding protein</fullName>
    </submittedName>
</protein>
<comment type="function">
    <text evidence="5">Part of the ABC transporter complex HmuTUV involved in hemin import. Responsible for energy coupling to the transport system.</text>
</comment>
<accession>A0A1H0B7W5</accession>
<evidence type="ECO:0000313" key="7">
    <source>
        <dbReference type="EMBL" id="SDN41749.1"/>
    </source>
</evidence>
<reference evidence="7 8" key="1">
    <citation type="submission" date="2016-10" db="EMBL/GenBank/DDBJ databases">
        <authorList>
            <person name="de Groot N.N."/>
        </authorList>
    </citation>
    <scope>NUCLEOTIDE SEQUENCE [LARGE SCALE GENOMIC DNA]</scope>
    <source>
        <strain evidence="7 8">DSM 15269</strain>
    </source>
</reference>
<dbReference type="Pfam" id="PF00005">
    <property type="entry name" value="ABC_tran"/>
    <property type="match status" value="1"/>
</dbReference>
<evidence type="ECO:0000256" key="2">
    <source>
        <dbReference type="ARBA" id="ARBA00022741"/>
    </source>
</evidence>
<dbReference type="InterPro" id="IPR027417">
    <property type="entry name" value="P-loop_NTPase"/>
</dbReference>
<gene>
    <name evidence="7" type="ORF">SAMN04488516_10273</name>
</gene>
<feature type="domain" description="ABC transporter" evidence="6">
    <location>
        <begin position="31"/>
        <end position="265"/>
    </location>
</feature>
<dbReference type="CDD" id="cd03214">
    <property type="entry name" value="ABC_Iron-Siderophores_B12_Hemin"/>
    <property type="match status" value="1"/>
</dbReference>
<evidence type="ECO:0000259" key="6">
    <source>
        <dbReference type="PROSITE" id="PS50893"/>
    </source>
</evidence>
<keyword evidence="2" id="KW-0547">Nucleotide-binding</keyword>
<dbReference type="GO" id="GO:0016887">
    <property type="term" value="F:ATP hydrolysis activity"/>
    <property type="evidence" value="ECO:0007669"/>
    <property type="project" value="InterPro"/>
</dbReference>
<keyword evidence="3 7" id="KW-0067">ATP-binding</keyword>
<evidence type="ECO:0000313" key="8">
    <source>
        <dbReference type="Proteomes" id="UP000199602"/>
    </source>
</evidence>
<dbReference type="SMART" id="SM00382">
    <property type="entry name" value="AAA"/>
    <property type="match status" value="1"/>
</dbReference>
<evidence type="ECO:0000256" key="5">
    <source>
        <dbReference type="ARBA" id="ARBA00037066"/>
    </source>
</evidence>
<dbReference type="Proteomes" id="UP000199602">
    <property type="component" value="Unassembled WGS sequence"/>
</dbReference>
<evidence type="ECO:0000256" key="3">
    <source>
        <dbReference type="ARBA" id="ARBA00022840"/>
    </source>
</evidence>
<dbReference type="SUPFAM" id="SSF52540">
    <property type="entry name" value="P-loop containing nucleoside triphosphate hydrolases"/>
    <property type="match status" value="1"/>
</dbReference>
<keyword evidence="8" id="KW-1185">Reference proteome</keyword>
<sequence>MFFLIKTKKIIYLRLSKDAFFFTSSYMNNLLQVKNLYFKYGETTVLENISFSLNPGQIIGILGPNGSGKTTLLLCLSGFLKNYQGKILIQNKNLKQMPFKLRAKTINLVQQNPYFPNIETFTYLLWARFPYLKFLSSYGKVEKNIVLKKAKQTKVEQFLTKSLKSLSGGEQKRILLTKSLIQDTAILLFDEITSNLDPQINMQFLQIIKHISKKGKGLILSLHDLNLAAILCPYLIFLKQGKIVAKGPTKEVFNSQILEQVYETSFTVFQHPKKNIPQAVLC</sequence>
<organism evidence="7 8">
    <name type="scientific">Desulfonauticus submarinus</name>
    <dbReference type="NCBI Taxonomy" id="206665"/>
    <lineage>
        <taxon>Bacteria</taxon>
        <taxon>Pseudomonadati</taxon>
        <taxon>Thermodesulfobacteriota</taxon>
        <taxon>Desulfovibrionia</taxon>
        <taxon>Desulfovibrionales</taxon>
        <taxon>Desulfonauticaceae</taxon>
        <taxon>Desulfonauticus</taxon>
    </lineage>
</organism>
<dbReference type="InterPro" id="IPR003439">
    <property type="entry name" value="ABC_transporter-like_ATP-bd"/>
</dbReference>
<dbReference type="EMBL" id="FNIN01000002">
    <property type="protein sequence ID" value="SDN41749.1"/>
    <property type="molecule type" value="Genomic_DNA"/>
</dbReference>
<dbReference type="GO" id="GO:0005524">
    <property type="term" value="F:ATP binding"/>
    <property type="evidence" value="ECO:0007669"/>
    <property type="project" value="UniProtKB-KW"/>
</dbReference>
<dbReference type="Gene3D" id="3.40.50.300">
    <property type="entry name" value="P-loop containing nucleotide triphosphate hydrolases"/>
    <property type="match status" value="1"/>
</dbReference>
<dbReference type="AlphaFoldDB" id="A0A1H0B7W5"/>
<dbReference type="PANTHER" id="PTHR42794:SF1">
    <property type="entry name" value="HEMIN IMPORT ATP-BINDING PROTEIN HMUV"/>
    <property type="match status" value="1"/>
</dbReference>
<dbReference type="FunFam" id="3.40.50.300:FF:000134">
    <property type="entry name" value="Iron-enterobactin ABC transporter ATP-binding protein"/>
    <property type="match status" value="1"/>
</dbReference>
<dbReference type="PROSITE" id="PS50893">
    <property type="entry name" value="ABC_TRANSPORTER_2"/>
    <property type="match status" value="1"/>
</dbReference>
<evidence type="ECO:0000256" key="1">
    <source>
        <dbReference type="ARBA" id="ARBA00022448"/>
    </source>
</evidence>
<name>A0A1H0B7W5_9BACT</name>
<evidence type="ECO:0000256" key="4">
    <source>
        <dbReference type="ARBA" id="ARBA00022967"/>
    </source>
</evidence>
<dbReference type="InterPro" id="IPR003593">
    <property type="entry name" value="AAA+_ATPase"/>
</dbReference>
<keyword evidence="1" id="KW-0813">Transport</keyword>
<dbReference type="STRING" id="206665.SAMN04488516_10273"/>
<dbReference type="PANTHER" id="PTHR42794">
    <property type="entry name" value="HEMIN IMPORT ATP-BINDING PROTEIN HMUV"/>
    <property type="match status" value="1"/>
</dbReference>
<keyword evidence="4" id="KW-1278">Translocase</keyword>